<keyword evidence="3 5" id="KW-0694">RNA-binding</keyword>
<dbReference type="EMBL" id="JAUSVO010000007">
    <property type="protein sequence ID" value="MDQ0439994.1"/>
    <property type="molecule type" value="Genomic_DNA"/>
</dbReference>
<feature type="compositionally biased region" description="Gly residues" evidence="7">
    <location>
        <begin position="458"/>
        <end position="476"/>
    </location>
</feature>
<evidence type="ECO:0000259" key="8">
    <source>
        <dbReference type="SMART" id="SM00363"/>
    </source>
</evidence>
<dbReference type="InterPro" id="IPR020094">
    <property type="entry name" value="TruA/RsuA/RluB/E/F_N"/>
</dbReference>
<dbReference type="Pfam" id="PF00849">
    <property type="entry name" value="PseudoU_synth_2"/>
    <property type="match status" value="1"/>
</dbReference>
<sequence>MKPPKKRMKDGAAQAGATVDDQADRIAKVLARAGLCSRRDAERWITEGRVALNGKVLTSPAVNVGPNDVVEVDGKPLPQKERTRLWLYHKPRGLVTTARDPEGRPTVFDSLPDHLPRVIAVGRLDINTEGLLLLTNDGGLARVLELPSTGWLRRYRVRAWGSEVLQPDLDKLKDGVTIDGVMYGAIEATLDRIQGTNLWISLGLREGKNREVKKVLASLGLEVSRLIRVSYGPFQLGDLPEGQAVEIRGRVLRDQLGPKLANDSGADFDAPLRELEDEPRRPAPRRDQRPAAPVEEAPAAARPHGRRAGRAQSGSEGEREFRPKRPSSGRGRESERFGEPSEGARGAGPRSQGRAQRPDDGIERSGGFKPGGRRPRAGAAGESRLEDRPRDGRAFEGPMSRTRPDQARSDEREPRGGRARRAEFGGKPRSEGEPRSEGRSRADSKPGADHFGGERPGGRGGKPSGGRGGRPSGGKPAGDRPSGGRSPDGKPFGGKPSGGGRSGQGRADRRR</sequence>
<accession>A0ABU0HET8</accession>
<dbReference type="InterPro" id="IPR018496">
    <property type="entry name" value="PsdUridine_synth_RsuA/RluB_CS"/>
</dbReference>
<proteinExistence type="inferred from homology"/>
<organism evidence="9 10">
    <name type="scientific">Kaistia dalseonensis</name>
    <dbReference type="NCBI Taxonomy" id="410840"/>
    <lineage>
        <taxon>Bacteria</taxon>
        <taxon>Pseudomonadati</taxon>
        <taxon>Pseudomonadota</taxon>
        <taxon>Alphaproteobacteria</taxon>
        <taxon>Hyphomicrobiales</taxon>
        <taxon>Kaistiaceae</taxon>
        <taxon>Kaistia</taxon>
    </lineage>
</organism>
<feature type="compositionally biased region" description="Basic and acidic residues" evidence="7">
    <location>
        <begin position="330"/>
        <end position="339"/>
    </location>
</feature>
<feature type="domain" description="RNA-binding S4" evidence="8">
    <location>
        <begin position="24"/>
        <end position="83"/>
    </location>
</feature>
<dbReference type="PROSITE" id="PS01149">
    <property type="entry name" value="PSI_RSU"/>
    <property type="match status" value="1"/>
</dbReference>
<dbReference type="Pfam" id="PF01479">
    <property type="entry name" value="S4"/>
    <property type="match status" value="1"/>
</dbReference>
<dbReference type="PROSITE" id="PS50889">
    <property type="entry name" value="S4"/>
    <property type="match status" value="1"/>
</dbReference>
<feature type="compositionally biased region" description="Gly residues" evidence="7">
    <location>
        <begin position="491"/>
        <end position="503"/>
    </location>
</feature>
<dbReference type="InterPro" id="IPR050343">
    <property type="entry name" value="RsuA_PseudoU_synthase"/>
</dbReference>
<dbReference type="GO" id="GO:0160139">
    <property type="term" value="F:23S rRNA pseudouridine(2605) synthase activity"/>
    <property type="evidence" value="ECO:0007669"/>
    <property type="project" value="UniProtKB-EC"/>
</dbReference>
<feature type="compositionally biased region" description="Basic and acidic residues" evidence="7">
    <location>
        <begin position="402"/>
        <end position="457"/>
    </location>
</feature>
<name>A0ABU0HET8_9HYPH</name>
<feature type="compositionally biased region" description="Basic and acidic residues" evidence="7">
    <location>
        <begin position="270"/>
        <end position="289"/>
    </location>
</feature>
<dbReference type="InterPro" id="IPR002942">
    <property type="entry name" value="S4_RNA-bd"/>
</dbReference>
<dbReference type="NCBIfam" id="TIGR00093">
    <property type="entry name" value="pseudouridine synthase"/>
    <property type="match status" value="1"/>
</dbReference>
<evidence type="ECO:0000313" key="9">
    <source>
        <dbReference type="EMBL" id="MDQ0439994.1"/>
    </source>
</evidence>
<dbReference type="InterPro" id="IPR042092">
    <property type="entry name" value="PsdUridine_s_RsuA/RluB/E/F_cat"/>
</dbReference>
<dbReference type="Gene3D" id="3.30.70.1560">
    <property type="entry name" value="Alpha-L RNA-binding motif"/>
    <property type="match status" value="1"/>
</dbReference>
<dbReference type="SUPFAM" id="SSF55174">
    <property type="entry name" value="Alpha-L RNA-binding motif"/>
    <property type="match status" value="1"/>
</dbReference>
<keyword evidence="4 6" id="KW-0413">Isomerase</keyword>
<evidence type="ECO:0000256" key="7">
    <source>
        <dbReference type="SAM" id="MobiDB-lite"/>
    </source>
</evidence>
<evidence type="ECO:0000256" key="6">
    <source>
        <dbReference type="RuleBase" id="RU003887"/>
    </source>
</evidence>
<dbReference type="SUPFAM" id="SSF55120">
    <property type="entry name" value="Pseudouridine synthase"/>
    <property type="match status" value="1"/>
</dbReference>
<feature type="compositionally biased region" description="Low complexity" evidence="7">
    <location>
        <begin position="290"/>
        <end position="302"/>
    </location>
</feature>
<comment type="catalytic activity">
    <reaction evidence="1">
        <text>a uridine in RNA = a pseudouridine in RNA</text>
        <dbReference type="Rhea" id="RHEA:48348"/>
        <dbReference type="Rhea" id="RHEA-COMP:12068"/>
        <dbReference type="Rhea" id="RHEA-COMP:12069"/>
        <dbReference type="ChEBI" id="CHEBI:65314"/>
        <dbReference type="ChEBI" id="CHEBI:65315"/>
    </reaction>
</comment>
<dbReference type="CDD" id="cd00165">
    <property type="entry name" value="S4"/>
    <property type="match status" value="1"/>
</dbReference>
<dbReference type="Gene3D" id="3.30.70.580">
    <property type="entry name" value="Pseudouridine synthase I, catalytic domain, N-terminal subdomain"/>
    <property type="match status" value="1"/>
</dbReference>
<evidence type="ECO:0000256" key="2">
    <source>
        <dbReference type="ARBA" id="ARBA00008348"/>
    </source>
</evidence>
<protein>
    <recommendedName>
        <fullName evidence="6">Pseudouridine synthase</fullName>
        <ecNumber evidence="6">5.4.99.-</ecNumber>
    </recommendedName>
</protein>
<dbReference type="RefSeq" id="WP_266350882.1">
    <property type="nucleotide sequence ID" value="NZ_JAPKNG010000007.1"/>
</dbReference>
<dbReference type="PANTHER" id="PTHR47683:SF3">
    <property type="entry name" value="RIBOSOMAL LARGE SUBUNIT PSEUDOURIDINE SYNTHASE B"/>
    <property type="match status" value="1"/>
</dbReference>
<evidence type="ECO:0000256" key="3">
    <source>
        <dbReference type="ARBA" id="ARBA00022884"/>
    </source>
</evidence>
<dbReference type="InterPro" id="IPR006145">
    <property type="entry name" value="PsdUridine_synth_RsuA/RluA"/>
</dbReference>
<dbReference type="InterPro" id="IPR020103">
    <property type="entry name" value="PsdUridine_synth_cat_dom_sf"/>
</dbReference>
<gene>
    <name evidence="9" type="ORF">QO014_004407</name>
</gene>
<dbReference type="EC" id="5.4.99.-" evidence="6"/>
<dbReference type="PANTHER" id="PTHR47683">
    <property type="entry name" value="PSEUDOURIDINE SYNTHASE FAMILY PROTEIN-RELATED"/>
    <property type="match status" value="1"/>
</dbReference>
<feature type="region of interest" description="Disordered" evidence="7">
    <location>
        <begin position="257"/>
        <end position="511"/>
    </location>
</feature>
<reference evidence="9 10" key="1">
    <citation type="submission" date="2023-07" db="EMBL/GenBank/DDBJ databases">
        <title>Genomic Encyclopedia of Type Strains, Phase IV (KMG-IV): sequencing the most valuable type-strain genomes for metagenomic binning, comparative biology and taxonomic classification.</title>
        <authorList>
            <person name="Goeker M."/>
        </authorList>
    </citation>
    <scope>NUCLEOTIDE SEQUENCE [LARGE SCALE GENOMIC DNA]</scope>
    <source>
        <strain evidence="9 10">B6-8</strain>
    </source>
</reference>
<comment type="caution">
    <text evidence="9">The sequence shown here is derived from an EMBL/GenBank/DDBJ whole genome shotgun (WGS) entry which is preliminary data.</text>
</comment>
<evidence type="ECO:0000313" key="10">
    <source>
        <dbReference type="Proteomes" id="UP001241603"/>
    </source>
</evidence>
<dbReference type="SMART" id="SM00363">
    <property type="entry name" value="S4"/>
    <property type="match status" value="1"/>
</dbReference>
<evidence type="ECO:0000256" key="4">
    <source>
        <dbReference type="ARBA" id="ARBA00023235"/>
    </source>
</evidence>
<feature type="compositionally biased region" description="Basic and acidic residues" evidence="7">
    <location>
        <begin position="383"/>
        <end position="394"/>
    </location>
</feature>
<keyword evidence="10" id="KW-1185">Reference proteome</keyword>
<comment type="similarity">
    <text evidence="2 6">Belongs to the pseudouridine synthase RsuA family.</text>
</comment>
<dbReference type="InterPro" id="IPR000748">
    <property type="entry name" value="PsdUridine_synth_RsuA/RluB/E/F"/>
</dbReference>
<dbReference type="Gene3D" id="3.10.290.10">
    <property type="entry name" value="RNA-binding S4 domain"/>
    <property type="match status" value="1"/>
</dbReference>
<evidence type="ECO:0000256" key="1">
    <source>
        <dbReference type="ARBA" id="ARBA00000073"/>
    </source>
</evidence>
<dbReference type="InterPro" id="IPR036986">
    <property type="entry name" value="S4_RNA-bd_sf"/>
</dbReference>
<dbReference type="Proteomes" id="UP001241603">
    <property type="component" value="Unassembled WGS sequence"/>
</dbReference>
<evidence type="ECO:0000256" key="5">
    <source>
        <dbReference type="PROSITE-ProRule" id="PRU00182"/>
    </source>
</evidence>